<feature type="region of interest" description="Disordered" evidence="1">
    <location>
        <begin position="28"/>
        <end position="56"/>
    </location>
</feature>
<name>A0AAV7G0U4_DENCH</name>
<evidence type="ECO:0000313" key="3">
    <source>
        <dbReference type="Proteomes" id="UP000775213"/>
    </source>
</evidence>
<evidence type="ECO:0000313" key="2">
    <source>
        <dbReference type="EMBL" id="KAH0449986.1"/>
    </source>
</evidence>
<reference evidence="2 3" key="1">
    <citation type="journal article" date="2021" name="Hortic Res">
        <title>Chromosome-scale assembly of the Dendrobium chrysotoxum genome enhances the understanding of orchid evolution.</title>
        <authorList>
            <person name="Zhang Y."/>
            <person name="Zhang G.Q."/>
            <person name="Zhang D."/>
            <person name="Liu X.D."/>
            <person name="Xu X.Y."/>
            <person name="Sun W.H."/>
            <person name="Yu X."/>
            <person name="Zhu X."/>
            <person name="Wang Z.W."/>
            <person name="Zhao X."/>
            <person name="Zhong W.Y."/>
            <person name="Chen H."/>
            <person name="Yin W.L."/>
            <person name="Huang T."/>
            <person name="Niu S.C."/>
            <person name="Liu Z.J."/>
        </authorList>
    </citation>
    <scope>NUCLEOTIDE SEQUENCE [LARGE SCALE GENOMIC DNA]</scope>
    <source>
        <strain evidence="2">Lindl</strain>
    </source>
</reference>
<organism evidence="2 3">
    <name type="scientific">Dendrobium chrysotoxum</name>
    <name type="common">Orchid</name>
    <dbReference type="NCBI Taxonomy" id="161865"/>
    <lineage>
        <taxon>Eukaryota</taxon>
        <taxon>Viridiplantae</taxon>
        <taxon>Streptophyta</taxon>
        <taxon>Embryophyta</taxon>
        <taxon>Tracheophyta</taxon>
        <taxon>Spermatophyta</taxon>
        <taxon>Magnoliopsida</taxon>
        <taxon>Liliopsida</taxon>
        <taxon>Asparagales</taxon>
        <taxon>Orchidaceae</taxon>
        <taxon>Epidendroideae</taxon>
        <taxon>Malaxideae</taxon>
        <taxon>Dendrobiinae</taxon>
        <taxon>Dendrobium</taxon>
    </lineage>
</organism>
<dbReference type="EMBL" id="JAGFBR010000018">
    <property type="protein sequence ID" value="KAH0449986.1"/>
    <property type="molecule type" value="Genomic_DNA"/>
</dbReference>
<accession>A0AAV7G0U4</accession>
<proteinExistence type="predicted"/>
<sequence length="139" mass="14346">MKKSLLEEGKHLEEKYCVPLVRDSTEAVGRSDGLSAAGIGRSEQKAKSAGSAGEGRSVDQLAVGYEEIVDGLIGTSRLGCRFRGAAGCATSEEEVVPAASREGSGVGFNGWSSRVKVLGVGKSGVGNQAVAVRCWQSSN</sequence>
<dbReference type="AlphaFoldDB" id="A0AAV7G0U4"/>
<keyword evidence="3" id="KW-1185">Reference proteome</keyword>
<comment type="caution">
    <text evidence="2">The sequence shown here is derived from an EMBL/GenBank/DDBJ whole genome shotgun (WGS) entry which is preliminary data.</text>
</comment>
<gene>
    <name evidence="2" type="ORF">IEQ34_020678</name>
</gene>
<dbReference type="Proteomes" id="UP000775213">
    <property type="component" value="Unassembled WGS sequence"/>
</dbReference>
<protein>
    <submittedName>
        <fullName evidence="2">Uncharacterized protein</fullName>
    </submittedName>
</protein>
<evidence type="ECO:0000256" key="1">
    <source>
        <dbReference type="SAM" id="MobiDB-lite"/>
    </source>
</evidence>